<gene>
    <name evidence="1" type="ORF">LCGC14_3097920</name>
</gene>
<name>A0A0F8WXF5_9ZZZZ</name>
<dbReference type="AlphaFoldDB" id="A0A0F8WXF5"/>
<comment type="caution">
    <text evidence="1">The sequence shown here is derived from an EMBL/GenBank/DDBJ whole genome shotgun (WGS) entry which is preliminary data.</text>
</comment>
<dbReference type="EMBL" id="LAZR01066663">
    <property type="protein sequence ID" value="KKK53125.1"/>
    <property type="molecule type" value="Genomic_DNA"/>
</dbReference>
<protein>
    <submittedName>
        <fullName evidence="1">Uncharacterized protein</fullName>
    </submittedName>
</protein>
<reference evidence="1" key="1">
    <citation type="journal article" date="2015" name="Nature">
        <title>Complex archaea that bridge the gap between prokaryotes and eukaryotes.</title>
        <authorList>
            <person name="Spang A."/>
            <person name="Saw J.H."/>
            <person name="Jorgensen S.L."/>
            <person name="Zaremba-Niedzwiedzka K."/>
            <person name="Martijn J."/>
            <person name="Lind A.E."/>
            <person name="van Eijk R."/>
            <person name="Schleper C."/>
            <person name="Guy L."/>
            <person name="Ettema T.J."/>
        </authorList>
    </citation>
    <scope>NUCLEOTIDE SEQUENCE</scope>
</reference>
<sequence length="124" mass="14123">MPVERESVKTWTSAPTPQETETFFYLTEEFMAFLKRESTHGRLAYIETEYFGDFGCEGATVLDNGTVLMEPVWEHDAVLAALRHLGVEPQNDTEMFRFANEVQVLGIWSFHSNDEIMAAIKAAK</sequence>
<accession>A0A0F8WXF5</accession>
<organism evidence="1">
    <name type="scientific">marine sediment metagenome</name>
    <dbReference type="NCBI Taxonomy" id="412755"/>
    <lineage>
        <taxon>unclassified sequences</taxon>
        <taxon>metagenomes</taxon>
        <taxon>ecological metagenomes</taxon>
    </lineage>
</organism>
<proteinExistence type="predicted"/>
<evidence type="ECO:0000313" key="1">
    <source>
        <dbReference type="EMBL" id="KKK53125.1"/>
    </source>
</evidence>